<keyword evidence="1" id="KW-0812">Transmembrane</keyword>
<dbReference type="EMBL" id="VFOR01000002">
    <property type="protein sequence ID" value="TQL57846.1"/>
    <property type="molecule type" value="Genomic_DNA"/>
</dbReference>
<comment type="caution">
    <text evidence="2">The sequence shown here is derived from an EMBL/GenBank/DDBJ whole genome shotgun (WGS) entry which is preliminary data.</text>
</comment>
<dbReference type="PANTHER" id="PTHR36974:SF1">
    <property type="entry name" value="DOXX FAMILY MEMBRANE PROTEIN"/>
    <property type="match status" value="1"/>
</dbReference>
<gene>
    <name evidence="2" type="ORF">FB460_1691</name>
</gene>
<dbReference type="Proteomes" id="UP000316196">
    <property type="component" value="Unassembled WGS sequence"/>
</dbReference>
<feature type="transmembrane region" description="Helical" evidence="1">
    <location>
        <begin position="31"/>
        <end position="49"/>
    </location>
</feature>
<proteinExistence type="predicted"/>
<evidence type="ECO:0000313" key="2">
    <source>
        <dbReference type="EMBL" id="TQL57846.1"/>
    </source>
</evidence>
<feature type="transmembrane region" description="Helical" evidence="1">
    <location>
        <begin position="96"/>
        <end position="117"/>
    </location>
</feature>
<reference evidence="2 3" key="1">
    <citation type="submission" date="2019-06" db="EMBL/GenBank/DDBJ databases">
        <title>Sequencing the genomes of 1000 actinobacteria strains.</title>
        <authorList>
            <person name="Klenk H.-P."/>
        </authorList>
    </citation>
    <scope>NUCLEOTIDE SEQUENCE [LARGE SCALE GENOMIC DNA]</scope>
    <source>
        <strain evidence="2 3">DSM 8251</strain>
    </source>
</reference>
<keyword evidence="1" id="KW-0472">Membrane</keyword>
<sequence>MAPLITLVTVTLICRVVGSLGLSYVSTWPNATAVGLAVMFVMTGTAHFVEPKRSQFIAMVPEPLPGPLLVAITGVLEIVAAVALLTPPALLPVRQAAAWSSAALLIALFPANVHAAQMGPESGVPHTDLWVRTPIQAVFIAAALVIAFGGQADQAG</sequence>
<dbReference type="PANTHER" id="PTHR36974">
    <property type="entry name" value="MEMBRANE PROTEIN-RELATED"/>
    <property type="match status" value="1"/>
</dbReference>
<keyword evidence="1" id="KW-1133">Transmembrane helix</keyword>
<name>A0A542ZBW6_9ACTN</name>
<organism evidence="2 3">
    <name type="scientific">Propioniferax innocua</name>
    <dbReference type="NCBI Taxonomy" id="1753"/>
    <lineage>
        <taxon>Bacteria</taxon>
        <taxon>Bacillati</taxon>
        <taxon>Actinomycetota</taxon>
        <taxon>Actinomycetes</taxon>
        <taxon>Propionibacteriales</taxon>
        <taxon>Propionibacteriaceae</taxon>
        <taxon>Propioniferax</taxon>
    </lineage>
</organism>
<keyword evidence="3" id="KW-1185">Reference proteome</keyword>
<evidence type="ECO:0000256" key="1">
    <source>
        <dbReference type="SAM" id="Phobius"/>
    </source>
</evidence>
<dbReference type="RefSeq" id="WP_142093674.1">
    <property type="nucleotide sequence ID" value="NZ_BAAAMD010000004.1"/>
</dbReference>
<dbReference type="AlphaFoldDB" id="A0A542ZBW6"/>
<accession>A0A542ZBW6</accession>
<feature type="transmembrane region" description="Helical" evidence="1">
    <location>
        <begin position="69"/>
        <end position="90"/>
    </location>
</feature>
<feature type="transmembrane region" description="Helical" evidence="1">
    <location>
        <begin position="129"/>
        <end position="150"/>
    </location>
</feature>
<evidence type="ECO:0000313" key="3">
    <source>
        <dbReference type="Proteomes" id="UP000316196"/>
    </source>
</evidence>
<dbReference type="OrthoDB" id="129693at2"/>
<protein>
    <submittedName>
        <fullName evidence="2">Putative membrane protein</fullName>
    </submittedName>
</protein>